<dbReference type="EMBL" id="CAXAMN010023484">
    <property type="protein sequence ID" value="CAK9078002.1"/>
    <property type="molecule type" value="Genomic_DNA"/>
</dbReference>
<accession>A0ABP0PVP1</accession>
<dbReference type="Proteomes" id="UP001642484">
    <property type="component" value="Unassembled WGS sequence"/>
</dbReference>
<evidence type="ECO:0000313" key="2">
    <source>
        <dbReference type="EMBL" id="CAK9078964.1"/>
    </source>
</evidence>
<gene>
    <name evidence="1" type="ORF">CCMP2556_LOCUS38435</name>
    <name evidence="2" type="ORF">CCMP2556_LOCUS38915</name>
</gene>
<evidence type="ECO:0000313" key="1">
    <source>
        <dbReference type="EMBL" id="CAK9078002.1"/>
    </source>
</evidence>
<keyword evidence="3" id="KW-1185">Reference proteome</keyword>
<evidence type="ECO:0000313" key="3">
    <source>
        <dbReference type="Proteomes" id="UP001642484"/>
    </source>
</evidence>
<name>A0ABP0PVP1_9DINO</name>
<sequence>MAEGAKAKEDPYVEVKALLDRQMRHQPYERFDRIYEGDEFADSRFAELVAWGRDQTFTGLTRGTPKGANTPHGWGVLEHHEGFLQACAIWRDGVADGPGMWASVVDGKEQCPGPVRGGKRHGYFALVKEGGVYLEDYDHGELKKRIKWRRDKLHVTCARCGLLFVPSANTSEEKFCRFHLSKPDYDGRYSCCGALHAVNPRGCATSTHVEPELEGTAAVGVHLAALDLKGARSYERSGAFTSESAAALRLFAFR</sequence>
<proteinExistence type="predicted"/>
<organism evidence="2 3">
    <name type="scientific">Durusdinium trenchii</name>
    <dbReference type="NCBI Taxonomy" id="1381693"/>
    <lineage>
        <taxon>Eukaryota</taxon>
        <taxon>Sar</taxon>
        <taxon>Alveolata</taxon>
        <taxon>Dinophyceae</taxon>
        <taxon>Suessiales</taxon>
        <taxon>Symbiodiniaceae</taxon>
        <taxon>Durusdinium</taxon>
    </lineage>
</organism>
<dbReference type="SUPFAM" id="SSF82185">
    <property type="entry name" value="Histone H3 K4-specific methyltransferase SET7/9 N-terminal domain"/>
    <property type="match status" value="1"/>
</dbReference>
<reference evidence="2 3" key="1">
    <citation type="submission" date="2024-02" db="EMBL/GenBank/DDBJ databases">
        <authorList>
            <person name="Chen Y."/>
            <person name="Shah S."/>
            <person name="Dougan E. K."/>
            <person name="Thang M."/>
            <person name="Chan C."/>
        </authorList>
    </citation>
    <scope>NUCLEOTIDE SEQUENCE [LARGE SCALE GENOMIC DNA]</scope>
</reference>
<comment type="caution">
    <text evidence="2">The sequence shown here is derived from an EMBL/GenBank/DDBJ whole genome shotgun (WGS) entry which is preliminary data.</text>
</comment>
<protein>
    <submittedName>
        <fullName evidence="2">Uncharacterized protein</fullName>
    </submittedName>
</protein>
<dbReference type="EMBL" id="CAXAMN010023596">
    <property type="protein sequence ID" value="CAK9078964.1"/>
    <property type="molecule type" value="Genomic_DNA"/>
</dbReference>